<dbReference type="RefSeq" id="WP_061331324.1">
    <property type="nucleotide sequence ID" value="NZ_LOCO01000003.1"/>
</dbReference>
<comment type="subcellular location">
    <subcellularLocation>
        <location evidence="1 6">Cell membrane</location>
        <topology evidence="1 6">Multi-pass membrane protein</topology>
    </subcellularLocation>
</comment>
<dbReference type="GO" id="GO:0005886">
    <property type="term" value="C:plasma membrane"/>
    <property type="evidence" value="ECO:0007669"/>
    <property type="project" value="UniProtKB-SubCell"/>
</dbReference>
<sequence>MTLRITILVVVLVALTASWWLLQNLGMPTNLSPDVLSAWLGSQGAIGPLLLMMLMIIAVVVGPIPTLPVSATAGLAFGVVWGTAIAATGALVGAMAAFWIARSLGRDAICKRFPDNPVLAQDGSQRFLTIAILLTRLIPVFSFALISYAAGVTAIKAWRFAIATLLGMLPMTVVFAGLGNTFRLNPILTVLAGAAILAAMVWLPWSISRRPGSRLARWLQLNQ</sequence>
<comment type="similarity">
    <text evidence="6">Belongs to the TVP38/TMEM64 family.</text>
</comment>
<feature type="transmembrane region" description="Helical" evidence="6">
    <location>
        <begin position="73"/>
        <end position="101"/>
    </location>
</feature>
<keyword evidence="4 6" id="KW-1133">Transmembrane helix</keyword>
<gene>
    <name evidence="8" type="ORF">J122_1396</name>
    <name evidence="9" type="ORF">J122_889</name>
</gene>
<evidence type="ECO:0000313" key="9">
    <source>
        <dbReference type="EMBL" id="KXO11437.1"/>
    </source>
</evidence>
<dbReference type="PANTHER" id="PTHR12677">
    <property type="entry name" value="GOLGI APPARATUS MEMBRANE PROTEIN TVP38-RELATED"/>
    <property type="match status" value="1"/>
</dbReference>
<feature type="transmembrane region" description="Helical" evidence="6">
    <location>
        <begin position="5"/>
        <end position="22"/>
    </location>
</feature>
<accession>A0A137SEA8</accession>
<feature type="transmembrane region" description="Helical" evidence="6">
    <location>
        <begin position="184"/>
        <end position="205"/>
    </location>
</feature>
<dbReference type="Pfam" id="PF09335">
    <property type="entry name" value="VTT_dom"/>
    <property type="match status" value="1"/>
</dbReference>
<evidence type="ECO:0000256" key="2">
    <source>
        <dbReference type="ARBA" id="ARBA00022475"/>
    </source>
</evidence>
<evidence type="ECO:0000313" key="10">
    <source>
        <dbReference type="Proteomes" id="UP000070282"/>
    </source>
</evidence>
<feature type="domain" description="VTT" evidence="7">
    <location>
        <begin position="64"/>
        <end position="180"/>
    </location>
</feature>
<dbReference type="PATRIC" id="fig|1306954.6.peg.2440"/>
<feature type="transmembrane region" description="Helical" evidence="6">
    <location>
        <begin position="157"/>
        <end position="178"/>
    </location>
</feature>
<dbReference type="EMBL" id="LOCO01000003">
    <property type="protein sequence ID" value="KXO11437.1"/>
    <property type="molecule type" value="Genomic_DNA"/>
</dbReference>
<evidence type="ECO:0000256" key="5">
    <source>
        <dbReference type="ARBA" id="ARBA00023136"/>
    </source>
</evidence>
<feature type="transmembrane region" description="Helical" evidence="6">
    <location>
        <begin position="127"/>
        <end position="150"/>
    </location>
</feature>
<dbReference type="Proteomes" id="UP000070282">
    <property type="component" value="Unassembled WGS sequence"/>
</dbReference>
<dbReference type="PANTHER" id="PTHR12677:SF59">
    <property type="entry name" value="GOLGI APPARATUS MEMBRANE PROTEIN TVP38-RELATED"/>
    <property type="match status" value="1"/>
</dbReference>
<dbReference type="InterPro" id="IPR015414">
    <property type="entry name" value="TMEM64"/>
</dbReference>
<dbReference type="AlphaFoldDB" id="A0A137SEA8"/>
<feature type="transmembrane region" description="Helical" evidence="6">
    <location>
        <begin position="42"/>
        <end position="61"/>
    </location>
</feature>
<organism evidence="8 10">
    <name type="scientific">Marinobacter excellens LAMA 842</name>
    <dbReference type="NCBI Taxonomy" id="1306954"/>
    <lineage>
        <taxon>Bacteria</taxon>
        <taxon>Pseudomonadati</taxon>
        <taxon>Pseudomonadota</taxon>
        <taxon>Gammaproteobacteria</taxon>
        <taxon>Pseudomonadales</taxon>
        <taxon>Marinobacteraceae</taxon>
        <taxon>Marinobacter</taxon>
    </lineage>
</organism>
<evidence type="ECO:0000256" key="4">
    <source>
        <dbReference type="ARBA" id="ARBA00022989"/>
    </source>
</evidence>
<reference evidence="8" key="1">
    <citation type="submission" date="2015-12" db="EMBL/GenBank/DDBJ databases">
        <authorList>
            <person name="Shamseldin A."/>
            <person name="Moawad H."/>
            <person name="Abd El-Rahim W.M."/>
            <person name="Sadowsky M.J."/>
        </authorList>
    </citation>
    <scope>NUCLEOTIDE SEQUENCE [LARGE SCALE GENOMIC DNA]</scope>
    <source>
        <strain evidence="8">LAMA 842</strain>
    </source>
</reference>
<evidence type="ECO:0000256" key="6">
    <source>
        <dbReference type="RuleBase" id="RU366058"/>
    </source>
</evidence>
<dbReference type="EMBL" id="LOCO01000005">
    <property type="protein sequence ID" value="KXO10773.1"/>
    <property type="molecule type" value="Genomic_DNA"/>
</dbReference>
<comment type="caution">
    <text evidence="8">The sequence shown here is derived from an EMBL/GenBank/DDBJ whole genome shotgun (WGS) entry which is preliminary data.</text>
</comment>
<name>A0A137SEA8_9GAMM</name>
<reference evidence="10" key="2">
    <citation type="submission" date="2015-12" db="EMBL/GenBank/DDBJ databases">
        <authorList>
            <person name="Lima A."/>
            <person name="Farahani Zayas N."/>
            <person name="Castro Da Silva M.A."/>
            <person name="Cabral A."/>
            <person name="Pessatti M.L."/>
        </authorList>
    </citation>
    <scope>NUCLEOTIDE SEQUENCE [LARGE SCALE GENOMIC DNA]</scope>
    <source>
        <strain evidence="10">LAMA 842</strain>
    </source>
</reference>
<evidence type="ECO:0000256" key="1">
    <source>
        <dbReference type="ARBA" id="ARBA00004651"/>
    </source>
</evidence>
<keyword evidence="10" id="KW-1185">Reference proteome</keyword>
<evidence type="ECO:0000256" key="3">
    <source>
        <dbReference type="ARBA" id="ARBA00022692"/>
    </source>
</evidence>
<keyword evidence="2 6" id="KW-1003">Cell membrane</keyword>
<evidence type="ECO:0000313" key="8">
    <source>
        <dbReference type="EMBL" id="KXO10773.1"/>
    </source>
</evidence>
<keyword evidence="5 6" id="KW-0472">Membrane</keyword>
<protein>
    <recommendedName>
        <fullName evidence="6">TVP38/TMEM64 family membrane protein</fullName>
    </recommendedName>
</protein>
<proteinExistence type="inferred from homology"/>
<evidence type="ECO:0000259" key="7">
    <source>
        <dbReference type="Pfam" id="PF09335"/>
    </source>
</evidence>
<dbReference type="InterPro" id="IPR032816">
    <property type="entry name" value="VTT_dom"/>
</dbReference>
<keyword evidence="3 6" id="KW-0812">Transmembrane</keyword>